<proteinExistence type="predicted"/>
<evidence type="ECO:0000313" key="2">
    <source>
        <dbReference type="EMBL" id="CAB4610375.1"/>
    </source>
</evidence>
<sequence length="298" mass="32551">MKIDLHVHTDASDGTEPVSVVFDRAKDLGLDVLAITDHDTVAHWAASAEASERTGLGFVPGIEITTRAVFTGEDGHTHKVGMHMLAYLPDPTNTALVKKLDETVNSRIIRLQEITDRIAKDYSLTWQDVLDQVQVGATLGRPSVADALVANGHFIERGEVFEKLWFKGSPYYVPNREVPDPREAIELINAAGGVAVLAHPLARGYKPAHENDYPQAHFESLIEAGLAGFEVYHPEIGADVQPWLLDLTTRHDLIVTGSSDYHGVTGKPNELGQCTTAPEMLERIIDKATGAKPVNLEL</sequence>
<dbReference type="PANTHER" id="PTHR42924">
    <property type="entry name" value="EXONUCLEASE"/>
    <property type="match status" value="1"/>
</dbReference>
<dbReference type="EMBL" id="CAEZUW010000043">
    <property type="protein sequence ID" value="CAB4610375.1"/>
    <property type="molecule type" value="Genomic_DNA"/>
</dbReference>
<gene>
    <name evidence="2" type="ORF">UFOPK1855_00377</name>
</gene>
<evidence type="ECO:0000259" key="1">
    <source>
        <dbReference type="SMART" id="SM00481"/>
    </source>
</evidence>
<feature type="domain" description="Polymerase/histidinol phosphatase N-terminal" evidence="1">
    <location>
        <begin position="3"/>
        <end position="68"/>
    </location>
</feature>
<protein>
    <submittedName>
        <fullName evidence="2">Unannotated protein</fullName>
    </submittedName>
</protein>
<dbReference type="InterPro" id="IPR003141">
    <property type="entry name" value="Pol/His_phosphatase_N"/>
</dbReference>
<dbReference type="CDD" id="cd07438">
    <property type="entry name" value="PHP_HisPPase_AMP"/>
    <property type="match status" value="1"/>
</dbReference>
<dbReference type="PANTHER" id="PTHR42924:SF3">
    <property type="entry name" value="POLYMERASE_HISTIDINOL PHOSPHATASE N-TERMINAL DOMAIN-CONTAINING PROTEIN"/>
    <property type="match status" value="1"/>
</dbReference>
<reference evidence="2" key="1">
    <citation type="submission" date="2020-05" db="EMBL/GenBank/DDBJ databases">
        <authorList>
            <person name="Chiriac C."/>
            <person name="Salcher M."/>
            <person name="Ghai R."/>
            <person name="Kavagutti S V."/>
        </authorList>
    </citation>
    <scope>NUCLEOTIDE SEQUENCE</scope>
</reference>
<dbReference type="AlphaFoldDB" id="A0A6J6HGE2"/>
<name>A0A6J6HGE2_9ZZZZ</name>
<dbReference type="InterPro" id="IPR016195">
    <property type="entry name" value="Pol/histidinol_Pase-like"/>
</dbReference>
<dbReference type="Pfam" id="PF02811">
    <property type="entry name" value="PHP"/>
    <property type="match status" value="1"/>
</dbReference>
<dbReference type="InterPro" id="IPR004013">
    <property type="entry name" value="PHP_dom"/>
</dbReference>
<dbReference type="SMART" id="SM00481">
    <property type="entry name" value="POLIIIAc"/>
    <property type="match status" value="1"/>
</dbReference>
<dbReference type="GO" id="GO:0004534">
    <property type="term" value="F:5'-3' RNA exonuclease activity"/>
    <property type="evidence" value="ECO:0007669"/>
    <property type="project" value="TreeGrafter"/>
</dbReference>
<dbReference type="InterPro" id="IPR052018">
    <property type="entry name" value="PHP_domain"/>
</dbReference>
<dbReference type="Gene3D" id="3.20.20.140">
    <property type="entry name" value="Metal-dependent hydrolases"/>
    <property type="match status" value="1"/>
</dbReference>
<accession>A0A6J6HGE2</accession>
<dbReference type="SUPFAM" id="SSF89550">
    <property type="entry name" value="PHP domain-like"/>
    <property type="match status" value="1"/>
</dbReference>
<dbReference type="GO" id="GO:0035312">
    <property type="term" value="F:5'-3' DNA exonuclease activity"/>
    <property type="evidence" value="ECO:0007669"/>
    <property type="project" value="TreeGrafter"/>
</dbReference>
<organism evidence="2">
    <name type="scientific">freshwater metagenome</name>
    <dbReference type="NCBI Taxonomy" id="449393"/>
    <lineage>
        <taxon>unclassified sequences</taxon>
        <taxon>metagenomes</taxon>
        <taxon>ecological metagenomes</taxon>
    </lineage>
</organism>
<dbReference type="Gene3D" id="1.10.150.650">
    <property type="match status" value="1"/>
</dbReference>